<gene>
    <name evidence="7" type="ORF">DHW03_09345</name>
</gene>
<dbReference type="CDD" id="cd11010">
    <property type="entry name" value="S1-P1_nuclease"/>
    <property type="match status" value="1"/>
</dbReference>
<dbReference type="GO" id="GO:0046872">
    <property type="term" value="F:metal ion binding"/>
    <property type="evidence" value="ECO:0007669"/>
    <property type="project" value="UniProtKB-KW"/>
</dbReference>
<evidence type="ECO:0000256" key="1">
    <source>
        <dbReference type="ARBA" id="ARBA00022722"/>
    </source>
</evidence>
<protein>
    <submittedName>
        <fullName evidence="7">S1/P1 Nuclease</fullName>
    </submittedName>
</protein>
<evidence type="ECO:0000256" key="6">
    <source>
        <dbReference type="ARBA" id="ARBA00023180"/>
    </source>
</evidence>
<dbReference type="GO" id="GO:0003676">
    <property type="term" value="F:nucleic acid binding"/>
    <property type="evidence" value="ECO:0007669"/>
    <property type="project" value="InterPro"/>
</dbReference>
<dbReference type="OrthoDB" id="267579at2"/>
<comment type="caution">
    <text evidence="7">The sequence shown here is derived from an EMBL/GenBank/DDBJ whole genome shotgun (WGS) entry which is preliminary data.</text>
</comment>
<dbReference type="EMBL" id="QGNZ01000002">
    <property type="protein sequence ID" value="PWS27772.1"/>
    <property type="molecule type" value="Genomic_DNA"/>
</dbReference>
<evidence type="ECO:0000256" key="4">
    <source>
        <dbReference type="ARBA" id="ARBA00022801"/>
    </source>
</evidence>
<dbReference type="AlphaFoldDB" id="A0A317EMI4"/>
<evidence type="ECO:0000313" key="7">
    <source>
        <dbReference type="EMBL" id="PWS27772.1"/>
    </source>
</evidence>
<proteinExistence type="predicted"/>
<keyword evidence="4" id="KW-0378">Hydrolase</keyword>
<dbReference type="GO" id="GO:0004519">
    <property type="term" value="F:endonuclease activity"/>
    <property type="evidence" value="ECO:0007669"/>
    <property type="project" value="UniProtKB-KW"/>
</dbReference>
<organism evidence="7 8">
    <name type="scientific">Pedobacter yonginense</name>
    <dbReference type="NCBI Taxonomy" id="651869"/>
    <lineage>
        <taxon>Bacteria</taxon>
        <taxon>Pseudomonadati</taxon>
        <taxon>Bacteroidota</taxon>
        <taxon>Sphingobacteriia</taxon>
        <taxon>Sphingobacteriales</taxon>
        <taxon>Sphingobacteriaceae</taxon>
        <taxon>Pedobacter</taxon>
    </lineage>
</organism>
<dbReference type="PANTHER" id="PTHR33146">
    <property type="entry name" value="ENDONUCLEASE 4"/>
    <property type="match status" value="1"/>
</dbReference>
<dbReference type="InterPro" id="IPR008947">
    <property type="entry name" value="PLipase_C/P1_nuclease_dom_sf"/>
</dbReference>
<dbReference type="RefSeq" id="WP_109925476.1">
    <property type="nucleotide sequence ID" value="NZ_QGNZ01000002.1"/>
</dbReference>
<keyword evidence="1" id="KW-0540">Nuclease</keyword>
<sequence length="268" mass="30634">MMFTSIKKKLASALIFGTLAYLPIQANAWGMIGHRVVGEIADSYLKVKTRKAIQSILGAESLAMSANWGDFIKSDSTYNYMYNWHFVNLPEGLDQAGLYKILETEKTPNLYNKIPDLIAILKKSSSTADQKKLALRMLVHLAGDLCQPMHVAHKDDLGGNRVSVSWFNEKSNLHRVWDEQLIEYQQLSYTEFAKAINHPSAIQLYNWQNTSLKDCIFESYKVCSKIYDNTKPDSKLSYRYNFDWVETLNQQLLKGGVRLAKMLNDIYG</sequence>
<accession>A0A317EMI4</accession>
<keyword evidence="3" id="KW-0255">Endonuclease</keyword>
<dbReference type="GO" id="GO:0006308">
    <property type="term" value="P:DNA catabolic process"/>
    <property type="evidence" value="ECO:0007669"/>
    <property type="project" value="InterPro"/>
</dbReference>
<evidence type="ECO:0000256" key="2">
    <source>
        <dbReference type="ARBA" id="ARBA00022723"/>
    </source>
</evidence>
<keyword evidence="8" id="KW-1185">Reference proteome</keyword>
<keyword evidence="5" id="KW-1015">Disulfide bond</keyword>
<dbReference type="Gene3D" id="1.10.575.10">
    <property type="entry name" value="P1 Nuclease"/>
    <property type="match status" value="1"/>
</dbReference>
<keyword evidence="2" id="KW-0479">Metal-binding</keyword>
<keyword evidence="6" id="KW-0325">Glycoprotein</keyword>
<dbReference type="SUPFAM" id="SSF48537">
    <property type="entry name" value="Phospholipase C/P1 nuclease"/>
    <property type="match status" value="1"/>
</dbReference>
<dbReference type="InterPro" id="IPR003154">
    <property type="entry name" value="S1/P1nuclease"/>
</dbReference>
<dbReference type="Proteomes" id="UP000245379">
    <property type="component" value="Unassembled WGS sequence"/>
</dbReference>
<evidence type="ECO:0000313" key="8">
    <source>
        <dbReference type="Proteomes" id="UP000245379"/>
    </source>
</evidence>
<evidence type="ECO:0000256" key="3">
    <source>
        <dbReference type="ARBA" id="ARBA00022759"/>
    </source>
</evidence>
<reference evidence="7 8" key="1">
    <citation type="submission" date="2018-05" db="EMBL/GenBank/DDBJ databases">
        <title>Pedobacter paludis sp. nov., isolated from wetland soil.</title>
        <authorList>
            <person name="Zhang Y."/>
            <person name="Wang G."/>
        </authorList>
    </citation>
    <scope>NUCLEOTIDE SEQUENCE [LARGE SCALE GENOMIC DNA]</scope>
    <source>
        <strain evidence="7 8">KCTC22721</strain>
    </source>
</reference>
<name>A0A317EMI4_9SPHI</name>
<dbReference type="PANTHER" id="PTHR33146:SF26">
    <property type="entry name" value="ENDONUCLEASE 4"/>
    <property type="match status" value="1"/>
</dbReference>
<evidence type="ECO:0000256" key="5">
    <source>
        <dbReference type="ARBA" id="ARBA00023157"/>
    </source>
</evidence>
<dbReference type="Pfam" id="PF02265">
    <property type="entry name" value="S1-P1_nuclease"/>
    <property type="match status" value="1"/>
</dbReference>
<dbReference type="GO" id="GO:0016788">
    <property type="term" value="F:hydrolase activity, acting on ester bonds"/>
    <property type="evidence" value="ECO:0007669"/>
    <property type="project" value="InterPro"/>
</dbReference>